<proteinExistence type="predicted"/>
<protein>
    <submittedName>
        <fullName evidence="2">Uncharacterized protein</fullName>
    </submittedName>
</protein>
<feature type="region of interest" description="Disordered" evidence="1">
    <location>
        <begin position="1"/>
        <end position="22"/>
    </location>
</feature>
<dbReference type="RefSeq" id="WP_311614086.1">
    <property type="nucleotide sequence ID" value="NZ_JAVRFI010000021.1"/>
</dbReference>
<gene>
    <name evidence="2" type="ORF">RM609_26500</name>
</gene>
<evidence type="ECO:0000313" key="3">
    <source>
        <dbReference type="Proteomes" id="UP001180531"/>
    </source>
</evidence>
<evidence type="ECO:0000313" key="2">
    <source>
        <dbReference type="EMBL" id="MDT0452615.1"/>
    </source>
</evidence>
<dbReference type="EMBL" id="JAVRFI010000021">
    <property type="protein sequence ID" value="MDT0452615.1"/>
    <property type="molecule type" value="Genomic_DNA"/>
</dbReference>
<dbReference type="Proteomes" id="UP001180531">
    <property type="component" value="Unassembled WGS sequence"/>
</dbReference>
<comment type="caution">
    <text evidence="2">The sequence shown here is derived from an EMBL/GenBank/DDBJ whole genome shotgun (WGS) entry which is preliminary data.</text>
</comment>
<organism evidence="2 3">
    <name type="scientific">Streptomyces hesseae</name>
    <dbReference type="NCBI Taxonomy" id="3075519"/>
    <lineage>
        <taxon>Bacteria</taxon>
        <taxon>Bacillati</taxon>
        <taxon>Actinomycetota</taxon>
        <taxon>Actinomycetes</taxon>
        <taxon>Kitasatosporales</taxon>
        <taxon>Streptomycetaceae</taxon>
        <taxon>Streptomyces</taxon>
    </lineage>
</organism>
<feature type="region of interest" description="Disordered" evidence="1">
    <location>
        <begin position="240"/>
        <end position="260"/>
    </location>
</feature>
<accession>A0ABU2SX63</accession>
<reference evidence="2" key="1">
    <citation type="submission" date="2024-05" db="EMBL/GenBank/DDBJ databases">
        <title>30 novel species of actinomycetes from the DSMZ collection.</title>
        <authorList>
            <person name="Nouioui I."/>
        </authorList>
    </citation>
    <scope>NUCLEOTIDE SEQUENCE</scope>
    <source>
        <strain evidence="2">DSM 40473</strain>
    </source>
</reference>
<name>A0ABU2SX63_9ACTN</name>
<evidence type="ECO:0000256" key="1">
    <source>
        <dbReference type="SAM" id="MobiDB-lite"/>
    </source>
</evidence>
<sequence length="260" mass="27353">MNTPVTDPDGVADPAGLANQAGASPARRARFGFGLLGPRRGRHELAPDEFASLALPVGDDGVVIGSDEQGAPAVLGLGRPVPYEVVLVGGAWTAQVIALRAVGTGARVAVETGRRQLWTPLAQSANSGQQCVTLHDVGRMPPQGPSVHSPVLVVRDCGARPPRGRTGPAPWQSVLTLLPYPSPTTPRLMAQADLVGVQRVAPDEARQIGRTMNLPPEDVETLSALPDGVTLWCTRSSRMRVTTRPTEPETGLLGAARRME</sequence>
<keyword evidence="3" id="KW-1185">Reference proteome</keyword>